<dbReference type="InterPro" id="IPR051468">
    <property type="entry name" value="Fungal_SecMetab_SDRs"/>
</dbReference>
<name>A0A9P3G622_9APHY</name>
<dbReference type="AlphaFoldDB" id="A0A9P3G622"/>
<evidence type="ECO:0000256" key="1">
    <source>
        <dbReference type="ARBA" id="ARBA00006484"/>
    </source>
</evidence>
<keyword evidence="3" id="KW-1185">Reference proteome</keyword>
<evidence type="ECO:0000313" key="3">
    <source>
        <dbReference type="Proteomes" id="UP000703269"/>
    </source>
</evidence>
<dbReference type="SUPFAM" id="SSF51735">
    <property type="entry name" value="NAD(P)-binding Rossmann-fold domains"/>
    <property type="match status" value="1"/>
</dbReference>
<dbReference type="PRINTS" id="PR00081">
    <property type="entry name" value="GDHRDH"/>
</dbReference>
<sequence length="273" mass="29432">MPSYVVTGANRGIGLEFIRQLSANPTNVVFGLVRNKANSQDLIALEKERTNIHVFEADVTDAPGLKAAAAEVAKVTGSTLDYLINNAAYVQMERRFYDLTTYVEKGEEEKLAEDFDANFRVNVLGVVYATNAFLPLLQAAAASALARVITISSGVGDPELARAMGFGGFVPYCASKAAVNMVVAKYAAQFAAENIVFLALAPGLVDTATRAPTSEELANAIAFIGKLKKVYPDWEGKPLTPEQSVTSMLKVIEKVDRKDSGAYISHKGNKEWC</sequence>
<dbReference type="PANTHER" id="PTHR43544:SF15">
    <property type="entry name" value="CHAIN DEHYDROGENASE (ATSC), PUTATIVE (AFU_ORTHOLOGUE AFUA_3G00180)-RELATED"/>
    <property type="match status" value="1"/>
</dbReference>
<reference evidence="2 3" key="1">
    <citation type="submission" date="2021-08" db="EMBL/GenBank/DDBJ databases">
        <title>Draft Genome Sequence of Phanerochaete sordida strain YK-624.</title>
        <authorList>
            <person name="Mori T."/>
            <person name="Dohra H."/>
            <person name="Suzuki T."/>
            <person name="Kawagishi H."/>
            <person name="Hirai H."/>
        </authorList>
    </citation>
    <scope>NUCLEOTIDE SEQUENCE [LARGE SCALE GENOMIC DNA]</scope>
    <source>
        <strain evidence="2 3">YK-624</strain>
    </source>
</reference>
<dbReference type="Pfam" id="PF00106">
    <property type="entry name" value="adh_short"/>
    <property type="match status" value="1"/>
</dbReference>
<dbReference type="InterPro" id="IPR036291">
    <property type="entry name" value="NAD(P)-bd_dom_sf"/>
</dbReference>
<dbReference type="Proteomes" id="UP000703269">
    <property type="component" value="Unassembled WGS sequence"/>
</dbReference>
<dbReference type="GO" id="GO:0005737">
    <property type="term" value="C:cytoplasm"/>
    <property type="evidence" value="ECO:0007669"/>
    <property type="project" value="TreeGrafter"/>
</dbReference>
<dbReference type="GO" id="GO:0016491">
    <property type="term" value="F:oxidoreductase activity"/>
    <property type="evidence" value="ECO:0007669"/>
    <property type="project" value="TreeGrafter"/>
</dbReference>
<accession>A0A9P3G622</accession>
<proteinExistence type="inferred from homology"/>
<dbReference type="PANTHER" id="PTHR43544">
    <property type="entry name" value="SHORT-CHAIN DEHYDROGENASE/REDUCTASE"/>
    <property type="match status" value="1"/>
</dbReference>
<gene>
    <name evidence="2" type="ORF">PsYK624_049780</name>
</gene>
<evidence type="ECO:0000313" key="2">
    <source>
        <dbReference type="EMBL" id="GJE88891.1"/>
    </source>
</evidence>
<dbReference type="OrthoDB" id="9876299at2759"/>
<protein>
    <submittedName>
        <fullName evidence="2">NAD(P)-dependent dehydrogenase</fullName>
    </submittedName>
</protein>
<dbReference type="Gene3D" id="3.40.50.720">
    <property type="entry name" value="NAD(P)-binding Rossmann-like Domain"/>
    <property type="match status" value="1"/>
</dbReference>
<dbReference type="InterPro" id="IPR002347">
    <property type="entry name" value="SDR_fam"/>
</dbReference>
<organism evidence="2 3">
    <name type="scientific">Phanerochaete sordida</name>
    <dbReference type="NCBI Taxonomy" id="48140"/>
    <lineage>
        <taxon>Eukaryota</taxon>
        <taxon>Fungi</taxon>
        <taxon>Dikarya</taxon>
        <taxon>Basidiomycota</taxon>
        <taxon>Agaricomycotina</taxon>
        <taxon>Agaricomycetes</taxon>
        <taxon>Polyporales</taxon>
        <taxon>Phanerochaetaceae</taxon>
        <taxon>Phanerochaete</taxon>
    </lineage>
</organism>
<comment type="similarity">
    <text evidence="1">Belongs to the short-chain dehydrogenases/reductases (SDR) family.</text>
</comment>
<dbReference type="EMBL" id="BPQB01000011">
    <property type="protein sequence ID" value="GJE88891.1"/>
    <property type="molecule type" value="Genomic_DNA"/>
</dbReference>
<comment type="caution">
    <text evidence="2">The sequence shown here is derived from an EMBL/GenBank/DDBJ whole genome shotgun (WGS) entry which is preliminary data.</text>
</comment>